<dbReference type="InterPro" id="IPR016181">
    <property type="entry name" value="Acyl_CoA_acyltransferase"/>
</dbReference>
<organism evidence="2 3">
    <name type="scientific">Eisenbergiella tayi</name>
    <dbReference type="NCBI Taxonomy" id="1432052"/>
    <lineage>
        <taxon>Bacteria</taxon>
        <taxon>Bacillati</taxon>
        <taxon>Bacillota</taxon>
        <taxon>Clostridia</taxon>
        <taxon>Lachnospirales</taxon>
        <taxon>Lachnospiraceae</taxon>
        <taxon>Eisenbergiella</taxon>
    </lineage>
</organism>
<dbReference type="RefSeq" id="WP_069151658.1">
    <property type="nucleotide sequence ID" value="NZ_MCGH01000002.1"/>
</dbReference>
<accession>A0A1E3A9B6</accession>
<dbReference type="Proteomes" id="UP000094067">
    <property type="component" value="Unassembled WGS sequence"/>
</dbReference>
<dbReference type="AlphaFoldDB" id="A0A1E3A9B6"/>
<evidence type="ECO:0000313" key="2">
    <source>
        <dbReference type="EMBL" id="ODM05364.1"/>
    </source>
</evidence>
<evidence type="ECO:0000313" key="3">
    <source>
        <dbReference type="Proteomes" id="UP000094067"/>
    </source>
</evidence>
<dbReference type="PANTHER" id="PTHR43792">
    <property type="entry name" value="GNAT FAMILY, PUTATIVE (AFU_ORTHOLOGUE AFUA_3G00765)-RELATED-RELATED"/>
    <property type="match status" value="1"/>
</dbReference>
<dbReference type="PROSITE" id="PS51186">
    <property type="entry name" value="GNAT"/>
    <property type="match status" value="1"/>
</dbReference>
<dbReference type="Gene3D" id="3.40.630.30">
    <property type="match status" value="1"/>
</dbReference>
<dbReference type="InterPro" id="IPR000182">
    <property type="entry name" value="GNAT_dom"/>
</dbReference>
<dbReference type="PATRIC" id="fig|1432052.4.peg.1404"/>
<dbReference type="PANTHER" id="PTHR43792:SF1">
    <property type="entry name" value="N-ACETYLTRANSFERASE DOMAIN-CONTAINING PROTEIN"/>
    <property type="match status" value="1"/>
</dbReference>
<dbReference type="SUPFAM" id="SSF55729">
    <property type="entry name" value="Acyl-CoA N-acyltransferases (Nat)"/>
    <property type="match status" value="1"/>
</dbReference>
<evidence type="ECO:0000259" key="1">
    <source>
        <dbReference type="PROSITE" id="PS51186"/>
    </source>
</evidence>
<sequence>MENTPEIRTSRLLLRRFTPEDAEAFYQIMSDKEVNTFLPWFPMQSLEEAAAFLQEKYLKSYEKPEGFRYAVCLLNENVPIGYVNIDEGKSHDLGYGLRKEYWHQGIVTEACLSLISLLKEAGISYITATHDRNNPRSGKVMKKIGMTYRYSYEEQWQPKNIWVTFRMYQLNLDVQEGRVYQEYWDKYPNHFIEEM</sequence>
<dbReference type="InterPro" id="IPR051531">
    <property type="entry name" value="N-acetyltransferase"/>
</dbReference>
<comment type="caution">
    <text evidence="2">The sequence shown here is derived from an EMBL/GenBank/DDBJ whole genome shotgun (WGS) entry which is preliminary data.</text>
</comment>
<feature type="domain" description="N-acetyltransferase" evidence="1">
    <location>
        <begin position="12"/>
        <end position="168"/>
    </location>
</feature>
<protein>
    <recommendedName>
        <fullName evidence="1">N-acetyltransferase domain-containing protein</fullName>
    </recommendedName>
</protein>
<gene>
    <name evidence="2" type="ORF">BEI61_01252</name>
</gene>
<name>A0A1E3A9B6_9FIRM</name>
<dbReference type="EMBL" id="MCGH01000002">
    <property type="protein sequence ID" value="ODM05364.1"/>
    <property type="molecule type" value="Genomic_DNA"/>
</dbReference>
<dbReference type="GO" id="GO:0016747">
    <property type="term" value="F:acyltransferase activity, transferring groups other than amino-acyl groups"/>
    <property type="evidence" value="ECO:0007669"/>
    <property type="project" value="InterPro"/>
</dbReference>
<reference evidence="2 3" key="1">
    <citation type="submission" date="2016-07" db="EMBL/GenBank/DDBJ databases">
        <title>Characterization of isolates of Eisenbergiella tayi derived from blood cultures, using whole genome sequencing.</title>
        <authorList>
            <person name="Burdz T."/>
            <person name="Wiebe D."/>
            <person name="Huynh C."/>
            <person name="Bernard K."/>
        </authorList>
    </citation>
    <scope>NUCLEOTIDE SEQUENCE [LARGE SCALE GENOMIC DNA]</scope>
    <source>
        <strain evidence="2 3">NML 110608</strain>
    </source>
</reference>
<proteinExistence type="predicted"/>
<dbReference type="Pfam" id="PF13302">
    <property type="entry name" value="Acetyltransf_3"/>
    <property type="match status" value="1"/>
</dbReference>